<organism evidence="2 3">
    <name type="scientific">Halorientalis brevis</name>
    <dbReference type="NCBI Taxonomy" id="1126241"/>
    <lineage>
        <taxon>Archaea</taxon>
        <taxon>Methanobacteriati</taxon>
        <taxon>Methanobacteriota</taxon>
        <taxon>Stenosarchaea group</taxon>
        <taxon>Halobacteria</taxon>
        <taxon>Halobacteriales</taxon>
        <taxon>Haloarculaceae</taxon>
        <taxon>Halorientalis</taxon>
    </lineage>
</organism>
<sequence>MDLLVRDRAVVLGDTLVCADLHVGKGRTSNVEIPLGERDHLVDRLTALVDRYEPEEVVFAGDLLHSFDRVPSLAEDTVTALERICRDAGARPIVTPGNHDTMLDVVWDGPTEHEYVLDGVEWSRRDGADGETGPVVACHGHVEPDTAAALYVVGHDHPTITIEGQKWHCYLYGEGVYDGADVLMLPAFTKLVAGVSINRRFGTAGLNSPLVSNLDRFQPIVWDGNAEETRRFPPLGEFRNLL</sequence>
<reference evidence="2 3" key="1">
    <citation type="journal article" date="2019" name="Int. J. Syst. Evol. Microbiol.">
        <title>The Global Catalogue of Microorganisms (GCM) 10K type strain sequencing project: providing services to taxonomists for standard genome sequencing and annotation.</title>
        <authorList>
            <consortium name="The Broad Institute Genomics Platform"/>
            <consortium name="The Broad Institute Genome Sequencing Center for Infectious Disease"/>
            <person name="Wu L."/>
            <person name="Ma J."/>
        </authorList>
    </citation>
    <scope>NUCLEOTIDE SEQUENCE [LARGE SCALE GENOMIC DNA]</scope>
    <source>
        <strain evidence="2 3">CGMCC 1.12125</strain>
    </source>
</reference>
<dbReference type="SUPFAM" id="SSF56300">
    <property type="entry name" value="Metallo-dependent phosphatases"/>
    <property type="match status" value="1"/>
</dbReference>
<proteinExistence type="predicted"/>
<keyword evidence="3" id="KW-1185">Reference proteome</keyword>
<evidence type="ECO:0000259" key="1">
    <source>
        <dbReference type="Pfam" id="PF00149"/>
    </source>
</evidence>
<dbReference type="InterPro" id="IPR029052">
    <property type="entry name" value="Metallo-depent_PP-like"/>
</dbReference>
<comment type="caution">
    <text evidence="2">The sequence shown here is derived from an EMBL/GenBank/DDBJ whole genome shotgun (WGS) entry which is preliminary data.</text>
</comment>
<dbReference type="InterPro" id="IPR024173">
    <property type="entry name" value="Pesterase_MJ0037-like"/>
</dbReference>
<dbReference type="InterPro" id="IPR004843">
    <property type="entry name" value="Calcineurin-like_PHP"/>
</dbReference>
<dbReference type="PIRSF" id="PIRSF000887">
    <property type="entry name" value="Pesterase_MJ0037"/>
    <property type="match status" value="1"/>
</dbReference>
<dbReference type="PANTHER" id="PTHR39323:SF1">
    <property type="entry name" value="BLR1149 PROTEIN"/>
    <property type="match status" value="1"/>
</dbReference>
<feature type="domain" description="Calcineurin-like phosphoesterase" evidence="1">
    <location>
        <begin position="16"/>
        <end position="142"/>
    </location>
</feature>
<dbReference type="Pfam" id="PF00149">
    <property type="entry name" value="Metallophos"/>
    <property type="match status" value="1"/>
</dbReference>
<dbReference type="RefSeq" id="WP_247374630.1">
    <property type="nucleotide sequence ID" value="NZ_JALLGV010000001.1"/>
</dbReference>
<evidence type="ECO:0000313" key="2">
    <source>
        <dbReference type="EMBL" id="MFD1587179.1"/>
    </source>
</evidence>
<accession>A0ABD6CCS9</accession>
<name>A0ABD6CCS9_9EURY</name>
<dbReference type="Proteomes" id="UP001597119">
    <property type="component" value="Unassembled WGS sequence"/>
</dbReference>
<evidence type="ECO:0000313" key="3">
    <source>
        <dbReference type="Proteomes" id="UP001597119"/>
    </source>
</evidence>
<gene>
    <name evidence="2" type="ORF">ACFR9U_09300</name>
</gene>
<dbReference type="EMBL" id="JBHUDJ010000003">
    <property type="protein sequence ID" value="MFD1587179.1"/>
    <property type="molecule type" value="Genomic_DNA"/>
</dbReference>
<dbReference type="Gene3D" id="3.60.21.10">
    <property type="match status" value="1"/>
</dbReference>
<dbReference type="PANTHER" id="PTHR39323">
    <property type="entry name" value="BLR1149 PROTEIN"/>
    <property type="match status" value="1"/>
</dbReference>
<protein>
    <submittedName>
        <fullName evidence="2">Metallophosphoesterase</fullName>
    </submittedName>
</protein>
<dbReference type="AlphaFoldDB" id="A0ABD6CCS9"/>